<protein>
    <submittedName>
        <fullName evidence="1">Uncharacterized protein</fullName>
    </submittedName>
</protein>
<organism evidence="1 2">
    <name type="scientific">Paramecium tetraurelia</name>
    <dbReference type="NCBI Taxonomy" id="5888"/>
    <lineage>
        <taxon>Eukaryota</taxon>
        <taxon>Sar</taxon>
        <taxon>Alveolata</taxon>
        <taxon>Ciliophora</taxon>
        <taxon>Intramacronucleata</taxon>
        <taxon>Oligohymenophorea</taxon>
        <taxon>Peniculida</taxon>
        <taxon>Parameciidae</taxon>
        <taxon>Paramecium</taxon>
    </lineage>
</organism>
<proteinExistence type="predicted"/>
<sequence length="137" mass="15976">MNSIIYIYIDSQPLEIVINFSSLSNIQYNNPHYSVGKVFLQKKREIEEALMIQTIDPRECFMKNKIGHQGIKTKMKYKLTILVNSQVKLIIVWVATQLWSSLKILIKYWLASHAFSKIAQNLLIEQGQGGCLKQRRY</sequence>
<evidence type="ECO:0000313" key="1">
    <source>
        <dbReference type="EMBL" id="CAK65056.1"/>
    </source>
</evidence>
<dbReference type="RefSeq" id="XP_001432453.1">
    <property type="nucleotide sequence ID" value="XM_001432416.2"/>
</dbReference>
<reference evidence="1 2" key="1">
    <citation type="journal article" date="2006" name="Nature">
        <title>Global trends of whole-genome duplications revealed by the ciliate Paramecium tetraurelia.</title>
        <authorList>
            <consortium name="Genoscope"/>
            <person name="Aury J.-M."/>
            <person name="Jaillon O."/>
            <person name="Duret L."/>
            <person name="Noel B."/>
            <person name="Jubin C."/>
            <person name="Porcel B.M."/>
            <person name="Segurens B."/>
            <person name="Daubin V."/>
            <person name="Anthouard V."/>
            <person name="Aiach N."/>
            <person name="Arnaiz O."/>
            <person name="Billaut A."/>
            <person name="Beisson J."/>
            <person name="Blanc I."/>
            <person name="Bouhouche K."/>
            <person name="Camara F."/>
            <person name="Duharcourt S."/>
            <person name="Guigo R."/>
            <person name="Gogendeau D."/>
            <person name="Katinka M."/>
            <person name="Keller A.-M."/>
            <person name="Kissmehl R."/>
            <person name="Klotz C."/>
            <person name="Koll F."/>
            <person name="Le Moue A."/>
            <person name="Lepere C."/>
            <person name="Malinsky S."/>
            <person name="Nowacki M."/>
            <person name="Nowak J.K."/>
            <person name="Plattner H."/>
            <person name="Poulain J."/>
            <person name="Ruiz F."/>
            <person name="Serrano V."/>
            <person name="Zagulski M."/>
            <person name="Dessen P."/>
            <person name="Betermier M."/>
            <person name="Weissenbach J."/>
            <person name="Scarpelli C."/>
            <person name="Schachter V."/>
            <person name="Sperling L."/>
            <person name="Meyer E."/>
            <person name="Cohen J."/>
            <person name="Wincker P."/>
        </authorList>
    </citation>
    <scope>NUCLEOTIDE SEQUENCE [LARGE SCALE GENOMIC DNA]</scope>
    <source>
        <strain evidence="1 2">Stock d4-2</strain>
    </source>
</reference>
<dbReference type="KEGG" id="ptm:GSPATT00034534001"/>
<dbReference type="EMBL" id="CT868036">
    <property type="protein sequence ID" value="CAK65056.1"/>
    <property type="molecule type" value="Genomic_DNA"/>
</dbReference>
<dbReference type="Proteomes" id="UP000000600">
    <property type="component" value="Unassembled WGS sequence"/>
</dbReference>
<dbReference type="OrthoDB" id="10552432at2759"/>
<dbReference type="HOGENOM" id="CLU_1869103_0_0_1"/>
<dbReference type="InParanoid" id="A0C2N9"/>
<name>A0C2N9_PARTE</name>
<accession>A0C2N9</accession>
<keyword evidence="2" id="KW-1185">Reference proteome</keyword>
<dbReference type="AlphaFoldDB" id="A0C2N9"/>
<dbReference type="GeneID" id="5018238"/>
<evidence type="ECO:0000313" key="2">
    <source>
        <dbReference type="Proteomes" id="UP000000600"/>
    </source>
</evidence>
<gene>
    <name evidence="1" type="ORF">GSPATT00034534001</name>
</gene>